<dbReference type="NCBIfam" id="TIGR02169">
    <property type="entry name" value="SMC_prok_A"/>
    <property type="match status" value="1"/>
</dbReference>
<dbReference type="InterPro" id="IPR010935">
    <property type="entry name" value="SMC_hinge"/>
</dbReference>
<evidence type="ECO:0000313" key="8">
    <source>
        <dbReference type="EMBL" id="AKB30336.1"/>
    </source>
</evidence>
<dbReference type="AlphaFoldDB" id="A0A0E3L9I6"/>
<dbReference type="GO" id="GO:0016887">
    <property type="term" value="F:ATP hydrolysis activity"/>
    <property type="evidence" value="ECO:0007669"/>
    <property type="project" value="InterPro"/>
</dbReference>
<feature type="domain" description="SMC hinge" evidence="7">
    <location>
        <begin position="529"/>
        <end position="644"/>
    </location>
</feature>
<dbReference type="NCBIfam" id="TIGR02168">
    <property type="entry name" value="SMC_prok_B"/>
    <property type="match status" value="1"/>
</dbReference>
<dbReference type="GO" id="GO:0030261">
    <property type="term" value="P:chromosome condensation"/>
    <property type="evidence" value="ECO:0007669"/>
    <property type="project" value="InterPro"/>
</dbReference>
<comment type="similarity">
    <text evidence="6">Belongs to the SMC family.</text>
</comment>
<gene>
    <name evidence="6" type="primary">smc</name>
    <name evidence="8" type="ORF">MSSIT_3617</name>
</gene>
<reference evidence="8 9" key="1">
    <citation type="submission" date="2014-07" db="EMBL/GenBank/DDBJ databases">
        <title>Methanogenic archaea and the global carbon cycle.</title>
        <authorList>
            <person name="Henriksen J.R."/>
            <person name="Luke J."/>
            <person name="Reinhart S."/>
            <person name="Benedict M.N."/>
            <person name="Youngblut N.D."/>
            <person name="Metcalf M.E."/>
            <person name="Whitaker R.J."/>
            <person name="Metcalf W.W."/>
        </authorList>
    </citation>
    <scope>NUCLEOTIDE SEQUENCE [LARGE SCALE GENOMIC DNA]</scope>
    <source>
        <strain evidence="8 9">T4/M</strain>
    </source>
</reference>
<dbReference type="PATRIC" id="fig|1434120.4.peg.4691"/>
<dbReference type="InterPro" id="IPR003395">
    <property type="entry name" value="RecF/RecN/SMC_N"/>
</dbReference>
<dbReference type="Gene3D" id="3.40.50.300">
    <property type="entry name" value="P-loop containing nucleotide triphosphate hydrolases"/>
    <property type="match status" value="2"/>
</dbReference>
<dbReference type="GO" id="GO:0007059">
    <property type="term" value="P:chromosome segregation"/>
    <property type="evidence" value="ECO:0007669"/>
    <property type="project" value="UniProtKB-UniRule"/>
</dbReference>
<sequence>MYIKEIEFVNFKSFGKKVKISFYNDFTTISGPNGSGKSNIIDGILFALGLTSSRTLRAEKLTDLIYNGDETKKPDFAQVTIRFDNTDRKLPLEIDEVVVSRKVKRTKNAYYSYFYFNGKAVSLGEIHSQIAKAGVTPEGYNVVMQGDVTQIISMSSVERRKIIDEIAGVAEFDERKQKALGELEVVRQQVERVDIILEEVRAQLGKLSGERDQALKYQALKTEKIKFEGYVLLSKLKDARTELENVDKELAGKEEHLEKVQVLLDERVKELEALEQALEQISLEIRKKGEDEQLQIKREIEETKGEISRCVDSIELSESELEDADAKRRKAFVDIDATKGKVKELEEKIEAENVRKESISSELSERKTERMLLQSRIADVDARFAATRDELMAARKKLEDVKNEKNELIRNEDRLLDTLRRKSSELRDIENQIKDAEAAVTASDSDTLSVQYEIEKLTGNLESLIKDRDDIESSHFRIKEDIRKLEGRLHSLQQEYAIAEARVRASEHGGGYSRAVEMVIGASRQNELFGIHGTIAQLGKVDRRYASALEVAAGNRMQAVVVDNDGDAAEAIEFLKRRKGGRATFLPLNKMRDSRRLGSLNYENGVIGYAIDLIEFDPEFEPAFWYVFQDTLVMEDLASARRLMGKARMVTLEGELLEKSGAMVGGSLSSKSGISFAAAEKDKLLELAEEIKSLDASRNAAISKQDSIESHVFELSRKIRDCEASISRKELELQEIAGREAKLADLLESKQADLRAIEEARTELRAEMDRVIAEKAEKEAEASELEAQVVELEAKLADSPLPEINKKAEFVEEEIRRLDGRIRDTEASLNALQLEKEYAEQKITEAKELIRELDEKKASRREKMGSLKAKISELEALLEEKQKRELQLSDELIGLQKERESVQVEYTAVKRRVSTASTTLEKAKQHVLTLTATKSALVDQEKQLLEEIERRGIEESSEVPSYETVYMRIQAIEEAMRRLEPVNMRAIDEYNEVELRLSDLQGKRDTLFSEREQLLERIDQYEQLKRDAFMEAYTSINSNFKAIFYELSDGMGELLLENPDDPFAGGMTLRAQPKEKTLQRIEAMSGGEKSLTALAFIFAIQQYRPAPFYAFDEIDMFLDGWNVERVSRRVKTSGSKVQFIVVSLRKPMIQAASRTIGVTMQENNITSITGVKLNG</sequence>
<comment type="subunit">
    <text evidence="6">Homodimer.</text>
</comment>
<dbReference type="Gene3D" id="3.30.70.1620">
    <property type="match status" value="1"/>
</dbReference>
<dbReference type="InterPro" id="IPR024704">
    <property type="entry name" value="SMC"/>
</dbReference>
<dbReference type="Pfam" id="PF06470">
    <property type="entry name" value="SMC_hinge"/>
    <property type="match status" value="1"/>
</dbReference>
<dbReference type="PIRSF" id="PIRSF005719">
    <property type="entry name" value="SMC"/>
    <property type="match status" value="1"/>
</dbReference>
<comment type="function">
    <text evidence="6">Required for chromosome condensation and partitioning.</text>
</comment>
<dbReference type="GO" id="GO:0005694">
    <property type="term" value="C:chromosome"/>
    <property type="evidence" value="ECO:0007669"/>
    <property type="project" value="InterPro"/>
</dbReference>
<keyword evidence="3 6" id="KW-0067">ATP-binding</keyword>
<keyword evidence="1 6" id="KW-0963">Cytoplasm</keyword>
<accession>A0A0E3L9I6</accession>
<keyword evidence="9" id="KW-1185">Reference proteome</keyword>
<evidence type="ECO:0000256" key="3">
    <source>
        <dbReference type="ARBA" id="ARBA00022840"/>
    </source>
</evidence>
<feature type="coiled-coil region" evidence="6">
    <location>
        <begin position="236"/>
        <end position="291"/>
    </location>
</feature>
<evidence type="ECO:0000256" key="2">
    <source>
        <dbReference type="ARBA" id="ARBA00022741"/>
    </source>
</evidence>
<dbReference type="Gene3D" id="1.20.1060.20">
    <property type="match status" value="1"/>
</dbReference>
<dbReference type="InterPro" id="IPR036277">
    <property type="entry name" value="SMC_hinge_sf"/>
</dbReference>
<keyword evidence="5 6" id="KW-0238">DNA-binding</keyword>
<dbReference type="Gene3D" id="1.10.287.1490">
    <property type="match status" value="1"/>
</dbReference>
<organism evidence="8 9">
    <name type="scientific">Methanosarcina siciliae T4/M</name>
    <dbReference type="NCBI Taxonomy" id="1434120"/>
    <lineage>
        <taxon>Archaea</taxon>
        <taxon>Methanobacteriati</taxon>
        <taxon>Methanobacteriota</taxon>
        <taxon>Stenosarchaea group</taxon>
        <taxon>Methanomicrobia</taxon>
        <taxon>Methanosarcinales</taxon>
        <taxon>Methanosarcinaceae</taxon>
        <taxon>Methanosarcina</taxon>
    </lineage>
</organism>
<dbReference type="SMART" id="SM00968">
    <property type="entry name" value="SMC_hinge"/>
    <property type="match status" value="1"/>
</dbReference>
<evidence type="ECO:0000259" key="7">
    <source>
        <dbReference type="SMART" id="SM00968"/>
    </source>
</evidence>
<dbReference type="PANTHER" id="PTHR43977">
    <property type="entry name" value="STRUCTURAL MAINTENANCE OF CHROMOSOMES PROTEIN 3"/>
    <property type="match status" value="1"/>
</dbReference>
<evidence type="ECO:0000256" key="4">
    <source>
        <dbReference type="ARBA" id="ARBA00023054"/>
    </source>
</evidence>
<evidence type="ECO:0000256" key="1">
    <source>
        <dbReference type="ARBA" id="ARBA00022490"/>
    </source>
</evidence>
<dbReference type="GO" id="GO:0005524">
    <property type="term" value="F:ATP binding"/>
    <property type="evidence" value="ECO:0007669"/>
    <property type="project" value="UniProtKB-UniRule"/>
</dbReference>
<dbReference type="KEGG" id="msw:MSSIT_3617"/>
<dbReference type="InterPro" id="IPR027417">
    <property type="entry name" value="P-loop_NTPase"/>
</dbReference>
<name>A0A0E3L9I6_9EURY</name>
<dbReference type="GeneID" id="24862556"/>
<evidence type="ECO:0000256" key="6">
    <source>
        <dbReference type="HAMAP-Rule" id="MF_01894"/>
    </source>
</evidence>
<dbReference type="RefSeq" id="WP_048174034.1">
    <property type="nucleotide sequence ID" value="NZ_CP009506.1"/>
</dbReference>
<keyword evidence="4 6" id="KW-0175">Coiled coil</keyword>
<comment type="subcellular location">
    <subcellularLocation>
        <location evidence="6">Cytoplasm</location>
    </subcellularLocation>
</comment>
<dbReference type="Proteomes" id="UP000033111">
    <property type="component" value="Chromosome"/>
</dbReference>
<dbReference type="Pfam" id="PF02463">
    <property type="entry name" value="SMC_N"/>
    <property type="match status" value="1"/>
</dbReference>
<dbReference type="GO" id="GO:0007062">
    <property type="term" value="P:sister chromatid cohesion"/>
    <property type="evidence" value="ECO:0007669"/>
    <property type="project" value="InterPro"/>
</dbReference>
<feature type="binding site" evidence="6">
    <location>
        <begin position="32"/>
        <end position="39"/>
    </location>
    <ligand>
        <name>ATP</name>
        <dbReference type="ChEBI" id="CHEBI:30616"/>
    </ligand>
</feature>
<protein>
    <recommendedName>
        <fullName evidence="6">Chromosome partition protein Smc</fullName>
    </recommendedName>
</protein>
<dbReference type="OrthoDB" id="9143at2157"/>
<feature type="coiled-coil region" evidence="6">
    <location>
        <begin position="169"/>
        <end position="203"/>
    </location>
</feature>
<dbReference type="GO" id="GO:0003677">
    <property type="term" value="F:DNA binding"/>
    <property type="evidence" value="ECO:0007669"/>
    <property type="project" value="UniProtKB-UniRule"/>
</dbReference>
<dbReference type="HAMAP" id="MF_01894">
    <property type="entry name" value="Smc_prok"/>
    <property type="match status" value="1"/>
</dbReference>
<keyword evidence="2 6" id="KW-0547">Nucleotide-binding</keyword>
<feature type="coiled-coil region" evidence="6">
    <location>
        <begin position="747"/>
        <end position="898"/>
    </location>
</feature>
<dbReference type="GO" id="GO:0005737">
    <property type="term" value="C:cytoplasm"/>
    <property type="evidence" value="ECO:0007669"/>
    <property type="project" value="UniProtKB-SubCell"/>
</dbReference>
<evidence type="ECO:0000256" key="5">
    <source>
        <dbReference type="ARBA" id="ARBA00023125"/>
    </source>
</evidence>
<dbReference type="SUPFAM" id="SSF75553">
    <property type="entry name" value="Smc hinge domain"/>
    <property type="match status" value="1"/>
</dbReference>
<dbReference type="GO" id="GO:0006260">
    <property type="term" value="P:DNA replication"/>
    <property type="evidence" value="ECO:0007669"/>
    <property type="project" value="UniProtKB-UniRule"/>
</dbReference>
<dbReference type="HOGENOM" id="CLU_001042_2_2_2"/>
<feature type="coiled-coil region" evidence="6">
    <location>
        <begin position="335"/>
        <end position="502"/>
    </location>
</feature>
<dbReference type="SUPFAM" id="SSF52540">
    <property type="entry name" value="P-loop containing nucleoside triphosphate hydrolases"/>
    <property type="match status" value="1"/>
</dbReference>
<feature type="coiled-coil region" evidence="6">
    <location>
        <begin position="983"/>
        <end position="1031"/>
    </location>
</feature>
<evidence type="ECO:0000313" key="9">
    <source>
        <dbReference type="Proteomes" id="UP000033111"/>
    </source>
</evidence>
<comment type="domain">
    <text evidence="6">Contains large globular domains required for ATP hydrolysis at each terminus and a third globular domain forming a flexible hinge near the middle of the molecule. These domains are separated by coiled-coil structures.</text>
</comment>
<dbReference type="EMBL" id="CP009506">
    <property type="protein sequence ID" value="AKB30336.1"/>
    <property type="molecule type" value="Genomic_DNA"/>
</dbReference>
<dbReference type="InterPro" id="IPR011890">
    <property type="entry name" value="SMC_prok"/>
</dbReference>
<proteinExistence type="inferred from homology"/>